<dbReference type="Gene3D" id="6.20.150.10">
    <property type="match status" value="1"/>
</dbReference>
<dbReference type="EMBL" id="AP018558">
    <property type="protein sequence ID" value="BBD77247.1"/>
    <property type="molecule type" value="Genomic_DNA"/>
</dbReference>
<dbReference type="InterPro" id="IPR006531">
    <property type="entry name" value="Gp5/Vgr_OB"/>
</dbReference>
<evidence type="ECO:0000259" key="1">
    <source>
        <dbReference type="Pfam" id="PF04717"/>
    </source>
</evidence>
<dbReference type="InterPro" id="IPR037026">
    <property type="entry name" value="Vgr_OB-fold_dom_sf"/>
</dbReference>
<dbReference type="InterPro" id="IPR013046">
    <property type="entry name" value="GpV/Gp45"/>
</dbReference>
<dbReference type="RefSeq" id="WP_197713800.1">
    <property type="nucleotide sequence ID" value="NZ_AP018558.1"/>
</dbReference>
<dbReference type="Proteomes" id="UP000262004">
    <property type="component" value="Chromosome"/>
</dbReference>
<dbReference type="Pfam" id="PF04717">
    <property type="entry name" value="Phage_base_V"/>
    <property type="match status" value="1"/>
</dbReference>
<organism evidence="2 3">
    <name type="scientific">Hydrogenophilus thermoluteolus</name>
    <name type="common">Pseudomonas hydrogenothermophila</name>
    <dbReference type="NCBI Taxonomy" id="297"/>
    <lineage>
        <taxon>Bacteria</taxon>
        <taxon>Pseudomonadati</taxon>
        <taxon>Pseudomonadota</taxon>
        <taxon>Hydrogenophilia</taxon>
        <taxon>Hydrogenophilales</taxon>
        <taxon>Hydrogenophilaceae</taxon>
        <taxon>Hydrogenophilus</taxon>
    </lineage>
</organism>
<dbReference type="KEGG" id="htl:HPTL_0980"/>
<dbReference type="NCBIfam" id="TIGR01644">
    <property type="entry name" value="phage_P2_V"/>
    <property type="match status" value="1"/>
</dbReference>
<gene>
    <name evidence="2" type="ORF">HPTL_0980</name>
</gene>
<dbReference type="Gene3D" id="2.40.50.230">
    <property type="entry name" value="Gp5 N-terminal domain"/>
    <property type="match status" value="1"/>
</dbReference>
<evidence type="ECO:0000313" key="2">
    <source>
        <dbReference type="EMBL" id="BBD77247.1"/>
    </source>
</evidence>
<reference evidence="2 3" key="1">
    <citation type="submission" date="2018-04" db="EMBL/GenBank/DDBJ databases">
        <title>Complete genome sequence of Hydrogenophilus thermoluteolus TH-1.</title>
        <authorList>
            <person name="Arai H."/>
        </authorList>
    </citation>
    <scope>NUCLEOTIDE SEQUENCE [LARGE SCALE GENOMIC DNA]</scope>
    <source>
        <strain evidence="2 3">TH-1</strain>
    </source>
</reference>
<sequence length="142" mass="16197">MLPETFAESAVTLKFGFVTALDEALGRVRCRVPDLDDLETWWLPVLRPKTHRDRHWSLPDVGEHVALLLDARGEVGVVLGAIFSQRDTPPVQNVDRHHVRFDDATWIEYDRAAHRLTVSCRGDIEILSDTHITLRAPRIDLN</sequence>
<evidence type="ECO:0000313" key="3">
    <source>
        <dbReference type="Proteomes" id="UP000262004"/>
    </source>
</evidence>
<name>A0A2Z6DXR8_HYDTE</name>
<dbReference type="AlphaFoldDB" id="A0A2Z6DXR8"/>
<accession>A0A2Z6DXR8</accession>
<feature type="domain" description="Gp5/Type VI secretion system Vgr protein OB-fold" evidence="1">
    <location>
        <begin position="16"/>
        <end position="83"/>
    </location>
</feature>
<keyword evidence="3" id="KW-1185">Reference proteome</keyword>
<proteinExistence type="predicted"/>
<protein>
    <submittedName>
        <fullName evidence="2">Phage baseplate component</fullName>
    </submittedName>
</protein>